<dbReference type="GO" id="GO:0005524">
    <property type="term" value="F:ATP binding"/>
    <property type="evidence" value="ECO:0007669"/>
    <property type="project" value="UniProtKB-UniRule"/>
</dbReference>
<dbReference type="GO" id="GO:0016887">
    <property type="term" value="F:ATP hydrolysis activity"/>
    <property type="evidence" value="ECO:0007669"/>
    <property type="project" value="InterPro"/>
</dbReference>
<keyword evidence="3 7" id="KW-0963">Cytoplasm</keyword>
<evidence type="ECO:0000313" key="14">
    <source>
        <dbReference type="Proteomes" id="UP000182763"/>
    </source>
</evidence>
<protein>
    <recommendedName>
        <fullName evidence="7">ATP-dependent protease ATPase subunit HslU</fullName>
    </recommendedName>
    <alternativeName>
        <fullName evidence="7">Unfoldase HslU</fullName>
    </alternativeName>
</protein>
<reference evidence="15 16" key="3">
    <citation type="submission" date="2017-09" db="EMBL/GenBank/DDBJ databases">
        <title>Depth-based differentiation of microbial function through sediment-hosted aquifers and enrichment of novel symbionts in the deep terrestrial subsurface.</title>
        <authorList>
            <person name="Probst A.J."/>
            <person name="Ladd B."/>
            <person name="Jarett J.K."/>
            <person name="Geller-Mcgrath D.E."/>
            <person name="Sieber C.M."/>
            <person name="Emerson J.B."/>
            <person name="Anantharaman K."/>
            <person name="Thomas B.C."/>
            <person name="Malmstrom R."/>
            <person name="Stieglmeier M."/>
            <person name="Klingl A."/>
            <person name="Woyke T."/>
            <person name="Ryan C.M."/>
            <person name="Banfield J.F."/>
        </authorList>
    </citation>
    <scope>NUCLEOTIDE SEQUENCE [LARGE SCALE GENOMIC DNA]</scope>
    <source>
        <strain evidence="12">CG_4_10_14_3_um_filter_34_13</strain>
        <strain evidence="13">CG_4_9_14_3_um_filter_33_16</strain>
    </source>
</reference>
<reference evidence="11" key="2">
    <citation type="submission" date="2017-09" db="EMBL/GenBank/DDBJ databases">
        <title>Depth-based differentiation of microbial function through sediment-hosted aquifers and enrichment of novel symbionts in the deep terrestrial subsurface.</title>
        <authorList>
            <person name="Probst A.J."/>
            <person name="Ladd B."/>
            <person name="Jarett J.K."/>
            <person name="Geller-Mcgrath D.E."/>
            <person name="Sieber C.M.K."/>
            <person name="Emerson J.B."/>
            <person name="Anantharaman K."/>
            <person name="Thomas B.C."/>
            <person name="Malmstrom R."/>
            <person name="Stieglmeier M."/>
            <person name="Klingl A."/>
            <person name="Woyke T."/>
            <person name="Ryan C.M."/>
            <person name="Banfield J.F."/>
        </authorList>
    </citation>
    <scope>NUCLEOTIDE SEQUENCE</scope>
    <source>
        <strain evidence="11">CG_4_8_14_3_um_filter_34_18</strain>
    </source>
</reference>
<comment type="function">
    <text evidence="7">ATPase subunit of a proteasome-like degradation complex; this subunit has chaperone activity. The binding of ATP and its subsequent hydrolysis by HslU are essential for unfolding of protein substrates subsequently hydrolyzed by HslV. HslU recognizes the N-terminal part of its protein substrates and unfolds these before they are guided to HslV for hydrolysis.</text>
</comment>
<dbReference type="Proteomes" id="UP000230646">
    <property type="component" value="Unassembled WGS sequence"/>
</dbReference>
<evidence type="ECO:0000313" key="11">
    <source>
        <dbReference type="EMBL" id="PIX33820.1"/>
    </source>
</evidence>
<evidence type="ECO:0000256" key="6">
    <source>
        <dbReference type="ARBA" id="ARBA00023186"/>
    </source>
</evidence>
<dbReference type="NCBIfam" id="NF003544">
    <property type="entry name" value="PRK05201.1"/>
    <property type="match status" value="1"/>
</dbReference>
<name>A0A1J5GG80_9BACT</name>
<dbReference type="SMART" id="SM01086">
    <property type="entry name" value="ClpB_D2-small"/>
    <property type="match status" value="1"/>
</dbReference>
<feature type="domain" description="AAA+ ATPase" evidence="8">
    <location>
        <begin position="49"/>
        <end position="360"/>
    </location>
</feature>
<dbReference type="HAMAP" id="MF_00249">
    <property type="entry name" value="HslU"/>
    <property type="match status" value="1"/>
</dbReference>
<accession>A0A2M7PTH5</accession>
<dbReference type="Proteomes" id="UP000182763">
    <property type="component" value="Unassembled WGS sequence"/>
</dbReference>
<dbReference type="CDD" id="cd19498">
    <property type="entry name" value="RecA-like_HslU"/>
    <property type="match status" value="1"/>
</dbReference>
<accession>A0A2M8CFA8</accession>
<dbReference type="InterPro" id="IPR003959">
    <property type="entry name" value="ATPase_AAA_core"/>
</dbReference>
<dbReference type="GO" id="GO:0036402">
    <property type="term" value="F:proteasome-activating activity"/>
    <property type="evidence" value="ECO:0007669"/>
    <property type="project" value="UniProtKB-UniRule"/>
</dbReference>
<comment type="subunit">
    <text evidence="7">A double ring-shaped homohexamer of HslV is capped on each side by a ring-shaped HslU homohexamer. The assembly of the HslU/HslV complex is dependent on binding of ATP.</text>
</comment>
<dbReference type="SMART" id="SM00382">
    <property type="entry name" value="AAA"/>
    <property type="match status" value="1"/>
</dbReference>
<evidence type="ECO:0000256" key="3">
    <source>
        <dbReference type="ARBA" id="ARBA00022490"/>
    </source>
</evidence>
<comment type="caution">
    <text evidence="10">The sequence shown here is derived from an EMBL/GenBank/DDBJ whole genome shotgun (WGS) entry which is preliminary data.</text>
</comment>
<feature type="binding site" evidence="7">
    <location>
        <position position="421"/>
    </location>
    <ligand>
        <name>ATP</name>
        <dbReference type="ChEBI" id="CHEBI:30616"/>
    </ligand>
</feature>
<dbReference type="STRING" id="1805029.AUK42_03670"/>
<dbReference type="PANTHER" id="PTHR48102">
    <property type="entry name" value="ATP-DEPENDENT CLP PROTEASE ATP-BINDING SUBUNIT CLPX-LIKE, MITOCHONDRIAL-RELATED"/>
    <property type="match status" value="1"/>
</dbReference>
<evidence type="ECO:0000256" key="2">
    <source>
        <dbReference type="ARBA" id="ARBA00009771"/>
    </source>
</evidence>
<dbReference type="FunFam" id="3.40.50.300:FF:000220">
    <property type="entry name" value="ATP-dependent protease ATPase subunit HslU"/>
    <property type="match status" value="1"/>
</dbReference>
<comment type="subcellular location">
    <subcellularLocation>
        <location evidence="1 7">Cytoplasm</location>
    </subcellularLocation>
</comment>
<dbReference type="AlphaFoldDB" id="A0A1J5GG80"/>
<dbReference type="Gene3D" id="3.40.50.300">
    <property type="entry name" value="P-loop containing nucleotide triphosphate hydrolases"/>
    <property type="match status" value="2"/>
</dbReference>
<gene>
    <name evidence="7" type="primary">hslU</name>
    <name evidence="10" type="ORF">AUK42_03670</name>
    <name evidence="13" type="ORF">CO097_01485</name>
    <name evidence="12" type="ORF">COZ07_01250</name>
    <name evidence="11" type="ORF">COZ58_06145</name>
</gene>
<evidence type="ECO:0000313" key="15">
    <source>
        <dbReference type="Proteomes" id="UP000228560"/>
    </source>
</evidence>
<dbReference type="Gene3D" id="1.10.8.60">
    <property type="match status" value="1"/>
</dbReference>
<evidence type="ECO:0000313" key="12">
    <source>
        <dbReference type="EMBL" id="PIY33701.1"/>
    </source>
</evidence>
<evidence type="ECO:0000256" key="1">
    <source>
        <dbReference type="ARBA" id="ARBA00004496"/>
    </source>
</evidence>
<sequence length="471" mass="54069">MNDLTPSQIVSELDKYIIGQDNAKKAVAIALRNRIRRQKLPPELIDEVTPKNIIMIGPTGVGKTEIARRLAKLVKAPFVKVEATKYTEVGYVGRDVESIIRDLTEVCIQLVRKEWAIKVEDKARQLAEEQIINYLFPVVKKKKEQKADLFKESFYPGIEKENKDSLNVLIKKDEREERFERTRKKFKDKLEKGELENRLIEVEIEENIQPTVEVFSNSGIEGMGINFKDILGRMFPQKKKKQKVTVAEARKILIYNETQNLIDMDEVIRTTINKVENLGIVFIDEIDKIARQEKSYGPDVSRGGVQRDILPIVEGSTVITKYGAVKTDHILFIAAGTFTTSKPSDLIPELQGRFPIRVELNSLSMEDFKRILIEPCNSLIKQYISLLNTESLEVEFTDDAISEIAETAFLVNEQTENIGARRLYTILEKLLEDISFNAPDLKEKKFTIDEKYVKKKLQSIVKNEDLSRYIL</sequence>
<dbReference type="PANTHER" id="PTHR48102:SF3">
    <property type="entry name" value="ATP-DEPENDENT PROTEASE ATPASE SUBUNIT HSLU"/>
    <property type="match status" value="1"/>
</dbReference>
<dbReference type="EMBL" id="PFKO01000040">
    <property type="protein sequence ID" value="PIY33701.1"/>
    <property type="molecule type" value="Genomic_DNA"/>
</dbReference>
<dbReference type="EMBL" id="PFIP01000127">
    <property type="protein sequence ID" value="PIX33820.1"/>
    <property type="molecule type" value="Genomic_DNA"/>
</dbReference>
<proteinExistence type="inferred from homology"/>
<dbReference type="FunFam" id="3.40.50.300:FF:000213">
    <property type="entry name" value="ATP-dependent protease ATPase subunit HslU"/>
    <property type="match status" value="1"/>
</dbReference>
<dbReference type="InterPro" id="IPR004491">
    <property type="entry name" value="HslU"/>
</dbReference>
<dbReference type="Proteomes" id="UP000228560">
    <property type="component" value="Unassembled WGS sequence"/>
</dbReference>
<accession>A0A2M7K6Q8</accession>
<evidence type="ECO:0000256" key="4">
    <source>
        <dbReference type="ARBA" id="ARBA00022741"/>
    </source>
</evidence>
<dbReference type="Pfam" id="PF00004">
    <property type="entry name" value="AAA"/>
    <property type="match status" value="1"/>
</dbReference>
<evidence type="ECO:0000313" key="16">
    <source>
        <dbReference type="Proteomes" id="UP000230646"/>
    </source>
</evidence>
<dbReference type="GO" id="GO:0043335">
    <property type="term" value="P:protein unfolding"/>
    <property type="evidence" value="ECO:0007669"/>
    <property type="project" value="UniProtKB-UniRule"/>
</dbReference>
<evidence type="ECO:0000313" key="13">
    <source>
        <dbReference type="EMBL" id="PJB57752.1"/>
    </source>
</evidence>
<dbReference type="Proteomes" id="UP000231493">
    <property type="component" value="Unassembled WGS sequence"/>
</dbReference>
<organism evidence="10 14">
    <name type="scientific">Candidatus Infernicultor aquiphilus</name>
    <dbReference type="NCBI Taxonomy" id="1805029"/>
    <lineage>
        <taxon>Bacteria</taxon>
        <taxon>Pseudomonadati</taxon>
        <taxon>Atribacterota</taxon>
        <taxon>Candidatus Phoenicimicrobiia</taxon>
        <taxon>Candidatus Pheonicimicrobiales</taxon>
        <taxon>Candidatus Phoenicimicrobiaceae</taxon>
        <taxon>Candidatus Infernicultor</taxon>
    </lineage>
</organism>
<feature type="domain" description="Clp ATPase C-terminal" evidence="9">
    <location>
        <begin position="363"/>
        <end position="457"/>
    </location>
</feature>
<dbReference type="EMBL" id="PFTV01000037">
    <property type="protein sequence ID" value="PJB57752.1"/>
    <property type="molecule type" value="Genomic_DNA"/>
</dbReference>
<dbReference type="InterPro" id="IPR003593">
    <property type="entry name" value="AAA+_ATPase"/>
</dbReference>
<keyword evidence="5 7" id="KW-0067">ATP-binding</keyword>
<dbReference type="NCBIfam" id="TIGR00390">
    <property type="entry name" value="hslU"/>
    <property type="match status" value="1"/>
</dbReference>
<dbReference type="InterPro" id="IPR019489">
    <property type="entry name" value="Clp_ATPase_C"/>
</dbReference>
<feature type="binding site" evidence="7">
    <location>
        <position position="18"/>
    </location>
    <ligand>
        <name>ATP</name>
        <dbReference type="ChEBI" id="CHEBI:30616"/>
    </ligand>
</feature>
<dbReference type="InterPro" id="IPR027417">
    <property type="entry name" value="P-loop_NTPase"/>
</dbReference>
<accession>A0A1J5GG80</accession>
<dbReference type="SUPFAM" id="SSF52540">
    <property type="entry name" value="P-loop containing nucleoside triphosphate hydrolases"/>
    <property type="match status" value="1"/>
</dbReference>
<dbReference type="RefSeq" id="WP_406606801.1">
    <property type="nucleotide sequence ID" value="NZ_PFKO01000040.1"/>
</dbReference>
<dbReference type="Pfam" id="PF07724">
    <property type="entry name" value="AAA_2"/>
    <property type="match status" value="1"/>
</dbReference>
<keyword evidence="4 7" id="KW-0547">Nucleotide-binding</keyword>
<feature type="binding site" evidence="7">
    <location>
        <position position="284"/>
    </location>
    <ligand>
        <name>ATP</name>
        <dbReference type="ChEBI" id="CHEBI:30616"/>
    </ligand>
</feature>
<dbReference type="GO" id="GO:0008233">
    <property type="term" value="F:peptidase activity"/>
    <property type="evidence" value="ECO:0007669"/>
    <property type="project" value="InterPro"/>
</dbReference>
<evidence type="ECO:0000313" key="10">
    <source>
        <dbReference type="EMBL" id="OIP71284.1"/>
    </source>
</evidence>
<reference evidence="10 14" key="1">
    <citation type="journal article" date="2016" name="Environ. Microbiol.">
        <title>Genomic resolution of a cold subsurface aquifer community provides metabolic insights for novel microbes adapted to high CO concentrations.</title>
        <authorList>
            <person name="Probst A.J."/>
            <person name="Castelle C.J."/>
            <person name="Singh A."/>
            <person name="Brown C.T."/>
            <person name="Anantharaman K."/>
            <person name="Sharon I."/>
            <person name="Hug L.A."/>
            <person name="Burstein D."/>
            <person name="Emerson J.B."/>
            <person name="Thomas B.C."/>
            <person name="Banfield J.F."/>
        </authorList>
    </citation>
    <scope>NUCLEOTIDE SEQUENCE [LARGE SCALE GENOMIC DNA]</scope>
    <source>
        <strain evidence="10">CG2_30_33_13</strain>
    </source>
</reference>
<evidence type="ECO:0000256" key="7">
    <source>
        <dbReference type="HAMAP-Rule" id="MF_00249"/>
    </source>
</evidence>
<comment type="similarity">
    <text evidence="2 7">Belongs to the ClpX chaperone family. HslU subfamily.</text>
</comment>
<keyword evidence="6 7" id="KW-0143">Chaperone</keyword>
<dbReference type="EMBL" id="MNYY01000070">
    <property type="protein sequence ID" value="OIP71284.1"/>
    <property type="molecule type" value="Genomic_DNA"/>
</dbReference>
<dbReference type="GO" id="GO:0009376">
    <property type="term" value="C:HslUV protease complex"/>
    <property type="evidence" value="ECO:0007669"/>
    <property type="project" value="UniProtKB-UniRule"/>
</dbReference>
<evidence type="ECO:0000256" key="5">
    <source>
        <dbReference type="ARBA" id="ARBA00022840"/>
    </source>
</evidence>
<feature type="binding site" evidence="7">
    <location>
        <position position="349"/>
    </location>
    <ligand>
        <name>ATP</name>
        <dbReference type="ChEBI" id="CHEBI:30616"/>
    </ligand>
</feature>
<feature type="binding site" evidence="7">
    <location>
        <begin position="60"/>
        <end position="65"/>
    </location>
    <ligand>
        <name>ATP</name>
        <dbReference type="ChEBI" id="CHEBI:30616"/>
    </ligand>
</feature>
<evidence type="ECO:0000259" key="8">
    <source>
        <dbReference type="SMART" id="SM00382"/>
    </source>
</evidence>
<dbReference type="InterPro" id="IPR050052">
    <property type="entry name" value="ATP-dep_Clp_protease_ClpX"/>
</dbReference>
<evidence type="ECO:0000259" key="9">
    <source>
        <dbReference type="SMART" id="SM01086"/>
    </source>
</evidence>